<gene>
    <name evidence="3" type="ORF">CH063_01013</name>
</gene>
<name>H1V0D9_COLHI</name>
<organism evidence="3 4">
    <name type="scientific">Colletotrichum higginsianum (strain IMI 349063)</name>
    <name type="common">Crucifer anthracnose fungus</name>
    <dbReference type="NCBI Taxonomy" id="759273"/>
    <lineage>
        <taxon>Eukaryota</taxon>
        <taxon>Fungi</taxon>
        <taxon>Dikarya</taxon>
        <taxon>Ascomycota</taxon>
        <taxon>Pezizomycotina</taxon>
        <taxon>Sordariomycetes</taxon>
        <taxon>Hypocreomycetidae</taxon>
        <taxon>Glomerellales</taxon>
        <taxon>Glomerellaceae</taxon>
        <taxon>Colletotrichum</taxon>
        <taxon>Colletotrichum destructivum species complex</taxon>
    </lineage>
</organism>
<feature type="region of interest" description="Disordered" evidence="1">
    <location>
        <begin position="1"/>
        <end position="23"/>
    </location>
</feature>
<dbReference type="Proteomes" id="UP000007174">
    <property type="component" value="Unassembled WGS sequence"/>
</dbReference>
<evidence type="ECO:0000256" key="2">
    <source>
        <dbReference type="SAM" id="Phobius"/>
    </source>
</evidence>
<evidence type="ECO:0000313" key="4">
    <source>
        <dbReference type="Proteomes" id="UP000007174"/>
    </source>
</evidence>
<proteinExistence type="predicted"/>
<evidence type="ECO:0000256" key="1">
    <source>
        <dbReference type="SAM" id="MobiDB-lite"/>
    </source>
</evidence>
<sequence length="140" mass="15383">MGRAKSQLHDRITRGTQTSEVTHSETHHSSLYCRASVDSNSATSLSEIPRCYLVALCLFSGHLLLFAATAVLSLAPIQAWWATPTQKCILSTSQASLHQWPCGSERHSSNLRVYGLHRPSQVYKSRRGCQTSILASPSMA</sequence>
<dbReference type="AlphaFoldDB" id="H1V0D9"/>
<keyword evidence="2" id="KW-1133">Transmembrane helix</keyword>
<reference evidence="4" key="1">
    <citation type="journal article" date="2012" name="Nat. Genet.">
        <title>Lifestyle transitions in plant pathogenic Colletotrichum fungi deciphered by genome and transcriptome analyses.</title>
        <authorList>
            <person name="O'Connell R.J."/>
            <person name="Thon M.R."/>
            <person name="Hacquard S."/>
            <person name="Amyotte S.G."/>
            <person name="Kleemann J."/>
            <person name="Torres M.F."/>
            <person name="Damm U."/>
            <person name="Buiate E.A."/>
            <person name="Epstein L."/>
            <person name="Alkan N."/>
            <person name="Altmueller J."/>
            <person name="Alvarado-Balderrama L."/>
            <person name="Bauser C.A."/>
            <person name="Becker C."/>
            <person name="Birren B.W."/>
            <person name="Chen Z."/>
            <person name="Choi J."/>
            <person name="Crouch J.A."/>
            <person name="Duvick J.P."/>
            <person name="Farman M.A."/>
            <person name="Gan P."/>
            <person name="Heiman D."/>
            <person name="Henrissat B."/>
            <person name="Howard R.J."/>
            <person name="Kabbage M."/>
            <person name="Koch C."/>
            <person name="Kracher B."/>
            <person name="Kubo Y."/>
            <person name="Law A.D."/>
            <person name="Lebrun M.-H."/>
            <person name="Lee Y.-H."/>
            <person name="Miyara I."/>
            <person name="Moore N."/>
            <person name="Neumann U."/>
            <person name="Nordstroem K."/>
            <person name="Panaccione D.G."/>
            <person name="Panstruga R."/>
            <person name="Place M."/>
            <person name="Proctor R.H."/>
            <person name="Prusky D."/>
            <person name="Rech G."/>
            <person name="Reinhardt R."/>
            <person name="Rollins J.A."/>
            <person name="Rounsley S."/>
            <person name="Schardl C.L."/>
            <person name="Schwartz D.C."/>
            <person name="Shenoy N."/>
            <person name="Shirasu K."/>
            <person name="Sikhakolli U.R."/>
            <person name="Stueber K."/>
            <person name="Sukno S.A."/>
            <person name="Sweigard J.A."/>
            <person name="Takano Y."/>
            <person name="Takahara H."/>
            <person name="Trail F."/>
            <person name="van der Does H.C."/>
            <person name="Voll L.M."/>
            <person name="Will I."/>
            <person name="Young S."/>
            <person name="Zeng Q."/>
            <person name="Zhang J."/>
            <person name="Zhou S."/>
            <person name="Dickman M.B."/>
            <person name="Schulze-Lefert P."/>
            <person name="Ver Loren van Themaat E."/>
            <person name="Ma L.-J."/>
            <person name="Vaillancourt L.J."/>
        </authorList>
    </citation>
    <scope>NUCLEOTIDE SEQUENCE [LARGE SCALE GENOMIC DNA]</scope>
    <source>
        <strain evidence="4">IMI 349063</strain>
    </source>
</reference>
<dbReference type="HOGENOM" id="CLU_1835027_0_0_1"/>
<keyword evidence="2" id="KW-0472">Membrane</keyword>
<feature type="transmembrane region" description="Helical" evidence="2">
    <location>
        <begin position="51"/>
        <end position="81"/>
    </location>
</feature>
<keyword evidence="2" id="KW-0812">Transmembrane</keyword>
<evidence type="ECO:0000313" key="3">
    <source>
        <dbReference type="EMBL" id="CCF33690.1"/>
    </source>
</evidence>
<dbReference type="EMBL" id="CACQ02000857">
    <property type="protein sequence ID" value="CCF33690.1"/>
    <property type="molecule type" value="Genomic_DNA"/>
</dbReference>
<protein>
    <submittedName>
        <fullName evidence="3">Uncharacterized protein</fullName>
    </submittedName>
</protein>
<accession>H1V0D9</accession>